<comment type="caution">
    <text evidence="2">The sequence shown here is derived from an EMBL/GenBank/DDBJ whole genome shotgun (WGS) entry which is preliminary data.</text>
</comment>
<gene>
    <name evidence="2" type="ORF">M569_16119</name>
</gene>
<dbReference type="Proteomes" id="UP000015453">
    <property type="component" value="Unassembled WGS sequence"/>
</dbReference>
<evidence type="ECO:0000313" key="2">
    <source>
        <dbReference type="EMBL" id="EPS58694.1"/>
    </source>
</evidence>
<protein>
    <submittedName>
        <fullName evidence="2">Uncharacterized protein</fullName>
    </submittedName>
</protein>
<keyword evidence="3" id="KW-1185">Reference proteome</keyword>
<dbReference type="AlphaFoldDB" id="S8BWF0"/>
<name>S8BWF0_9LAMI</name>
<evidence type="ECO:0000256" key="1">
    <source>
        <dbReference type="SAM" id="MobiDB-lite"/>
    </source>
</evidence>
<proteinExistence type="predicted"/>
<feature type="compositionally biased region" description="Basic and acidic residues" evidence="1">
    <location>
        <begin position="41"/>
        <end position="50"/>
    </location>
</feature>
<sequence length="112" mass="11884">MDVKVPGHVPQKGQRVGLPPSGGGGNPATRLEHGGTQSRLGDGKKMERGRKGMAAGGSIHWLSTRGNPGLAASHRLPLDLGFFWGCSFYRMSQGQLRGCFANPGRSPDLGRF</sequence>
<reference evidence="2 3" key="1">
    <citation type="journal article" date="2013" name="BMC Genomics">
        <title>The miniature genome of a carnivorous plant Genlisea aurea contains a low number of genes and short non-coding sequences.</title>
        <authorList>
            <person name="Leushkin E.V."/>
            <person name="Sutormin R.A."/>
            <person name="Nabieva E.R."/>
            <person name="Penin A.A."/>
            <person name="Kondrashov A.S."/>
            <person name="Logacheva M.D."/>
        </authorList>
    </citation>
    <scope>NUCLEOTIDE SEQUENCE [LARGE SCALE GENOMIC DNA]</scope>
</reference>
<evidence type="ECO:0000313" key="3">
    <source>
        <dbReference type="Proteomes" id="UP000015453"/>
    </source>
</evidence>
<organism evidence="2 3">
    <name type="scientific">Genlisea aurea</name>
    <dbReference type="NCBI Taxonomy" id="192259"/>
    <lineage>
        <taxon>Eukaryota</taxon>
        <taxon>Viridiplantae</taxon>
        <taxon>Streptophyta</taxon>
        <taxon>Embryophyta</taxon>
        <taxon>Tracheophyta</taxon>
        <taxon>Spermatophyta</taxon>
        <taxon>Magnoliopsida</taxon>
        <taxon>eudicotyledons</taxon>
        <taxon>Gunneridae</taxon>
        <taxon>Pentapetalae</taxon>
        <taxon>asterids</taxon>
        <taxon>lamiids</taxon>
        <taxon>Lamiales</taxon>
        <taxon>Lentibulariaceae</taxon>
        <taxon>Genlisea</taxon>
    </lineage>
</organism>
<accession>S8BWF0</accession>
<feature type="region of interest" description="Disordered" evidence="1">
    <location>
        <begin position="1"/>
        <end position="50"/>
    </location>
</feature>
<dbReference type="EMBL" id="AUSU01008981">
    <property type="protein sequence ID" value="EPS58694.1"/>
    <property type="molecule type" value="Genomic_DNA"/>
</dbReference>